<reference evidence="5" key="1">
    <citation type="submission" date="2022-07" db="EMBL/GenBank/DDBJ databases">
        <title>Phylogenomic reconstructions and comparative analyses of Kickxellomycotina fungi.</title>
        <authorList>
            <person name="Reynolds N.K."/>
            <person name="Stajich J.E."/>
            <person name="Barry K."/>
            <person name="Grigoriev I.V."/>
            <person name="Crous P."/>
            <person name="Smith M.E."/>
        </authorList>
    </citation>
    <scope>NUCLEOTIDE SEQUENCE</scope>
    <source>
        <strain evidence="5">CBS 109367</strain>
    </source>
</reference>
<keyword evidence="2" id="KW-0560">Oxidoreductase</keyword>
<gene>
    <name evidence="5" type="ORF">IWW39_003421</name>
</gene>
<dbReference type="Pfam" id="PF00106">
    <property type="entry name" value="adh_short"/>
    <property type="match status" value="1"/>
</dbReference>
<protein>
    <submittedName>
        <fullName evidence="5">Uncharacterized protein</fullName>
    </submittedName>
</protein>
<comment type="similarity">
    <text evidence="1 3">Belongs to the short-chain dehydrogenases/reductases (SDR) family.</text>
</comment>
<comment type="caution">
    <text evidence="5">The sequence shown here is derived from an EMBL/GenBank/DDBJ whole genome shotgun (WGS) entry which is preliminary data.</text>
</comment>
<evidence type="ECO:0000256" key="1">
    <source>
        <dbReference type="ARBA" id="ARBA00006484"/>
    </source>
</evidence>
<dbReference type="GO" id="GO:0016616">
    <property type="term" value="F:oxidoreductase activity, acting on the CH-OH group of donors, NAD or NADP as acceptor"/>
    <property type="evidence" value="ECO:0007669"/>
    <property type="project" value="TreeGrafter"/>
</dbReference>
<name>A0A9W8GHQ4_9FUNG</name>
<evidence type="ECO:0000256" key="3">
    <source>
        <dbReference type="RuleBase" id="RU000363"/>
    </source>
</evidence>
<evidence type="ECO:0000313" key="5">
    <source>
        <dbReference type="EMBL" id="KAJ2686781.1"/>
    </source>
</evidence>
<dbReference type="InterPro" id="IPR002347">
    <property type="entry name" value="SDR_fam"/>
</dbReference>
<dbReference type="InterPro" id="IPR036291">
    <property type="entry name" value="NAD(P)-bd_dom_sf"/>
</dbReference>
<keyword evidence="6" id="KW-1185">Reference proteome</keyword>
<dbReference type="CDD" id="cd05233">
    <property type="entry name" value="SDR_c"/>
    <property type="match status" value="1"/>
</dbReference>
<dbReference type="AlphaFoldDB" id="A0A9W8GHQ4"/>
<feature type="transmembrane region" description="Helical" evidence="4">
    <location>
        <begin position="260"/>
        <end position="282"/>
    </location>
</feature>
<accession>A0A9W8GHQ4</accession>
<evidence type="ECO:0000256" key="4">
    <source>
        <dbReference type="SAM" id="Phobius"/>
    </source>
</evidence>
<dbReference type="PANTHER" id="PTHR44229:SF4">
    <property type="entry name" value="15-HYDROXYPROSTAGLANDIN DEHYDROGENASE [NAD(+)]"/>
    <property type="match status" value="1"/>
</dbReference>
<keyword evidence="4" id="KW-0472">Membrane</keyword>
<dbReference type="Proteomes" id="UP001151516">
    <property type="component" value="Unassembled WGS sequence"/>
</dbReference>
<organism evidence="5 6">
    <name type="scientific">Coemansia spiralis</name>
    <dbReference type="NCBI Taxonomy" id="417178"/>
    <lineage>
        <taxon>Eukaryota</taxon>
        <taxon>Fungi</taxon>
        <taxon>Fungi incertae sedis</taxon>
        <taxon>Zoopagomycota</taxon>
        <taxon>Kickxellomycotina</taxon>
        <taxon>Kickxellomycetes</taxon>
        <taxon>Kickxellales</taxon>
        <taxon>Kickxellaceae</taxon>
        <taxon>Coemansia</taxon>
    </lineage>
</organism>
<sequence length="290" mass="31019">MLFCSSQPAYDISGKVVVLTGALGAIGRRLAVRLAERGARLALVDVSSSDSDGATSLCAELNSGSGQRVAAYLMADLRRGSDITRMLEWAAEEYGHAADILINNAGIASPATLYDDETFERLAAMLDVNLRAPIEATRVFVKHVQAAGRSGVVVHMASMGGLMPNRGGEVYGAAKAGLIHLTRASRFLAPQIRVCAVAPYYVRTPMVMNNPKLQNNPTVYPVLMLEVDQVCDAALHCIGDTRSAGRTYALIGGWTYARMWLYDVTTLHITLLAGLALLAAMVRRVIGLGP</sequence>
<dbReference type="GO" id="GO:0005737">
    <property type="term" value="C:cytoplasm"/>
    <property type="evidence" value="ECO:0007669"/>
    <property type="project" value="TreeGrafter"/>
</dbReference>
<keyword evidence="4" id="KW-1133">Transmembrane helix</keyword>
<dbReference type="EMBL" id="JANBTX010000095">
    <property type="protein sequence ID" value="KAJ2686781.1"/>
    <property type="molecule type" value="Genomic_DNA"/>
</dbReference>
<proteinExistence type="inferred from homology"/>
<dbReference type="PANTHER" id="PTHR44229">
    <property type="entry name" value="15-HYDROXYPROSTAGLANDIN DEHYDROGENASE [NAD(+)]"/>
    <property type="match status" value="1"/>
</dbReference>
<dbReference type="Gene3D" id="3.40.50.720">
    <property type="entry name" value="NAD(P)-binding Rossmann-like Domain"/>
    <property type="match status" value="1"/>
</dbReference>
<evidence type="ECO:0000256" key="2">
    <source>
        <dbReference type="ARBA" id="ARBA00023002"/>
    </source>
</evidence>
<evidence type="ECO:0000313" key="6">
    <source>
        <dbReference type="Proteomes" id="UP001151516"/>
    </source>
</evidence>
<dbReference type="PRINTS" id="PR00081">
    <property type="entry name" value="GDHRDH"/>
</dbReference>
<dbReference type="PRINTS" id="PR00080">
    <property type="entry name" value="SDRFAMILY"/>
</dbReference>
<keyword evidence="4" id="KW-0812">Transmembrane</keyword>
<dbReference type="SUPFAM" id="SSF51735">
    <property type="entry name" value="NAD(P)-binding Rossmann-fold domains"/>
    <property type="match status" value="1"/>
</dbReference>
<dbReference type="OrthoDB" id="5840532at2759"/>